<feature type="region of interest" description="Disordered" evidence="1">
    <location>
        <begin position="133"/>
        <end position="152"/>
    </location>
</feature>
<keyword evidence="3" id="KW-1185">Reference proteome</keyword>
<accession>A0ABD3R5G0</accession>
<evidence type="ECO:0000256" key="1">
    <source>
        <dbReference type="SAM" id="MobiDB-lite"/>
    </source>
</evidence>
<feature type="compositionally biased region" description="Basic and acidic residues" evidence="1">
    <location>
        <begin position="53"/>
        <end position="76"/>
    </location>
</feature>
<feature type="compositionally biased region" description="Polar residues" evidence="1">
    <location>
        <begin position="97"/>
        <end position="113"/>
    </location>
</feature>
<feature type="compositionally biased region" description="Acidic residues" evidence="1">
    <location>
        <begin position="87"/>
        <end position="96"/>
    </location>
</feature>
<feature type="region of interest" description="Disordered" evidence="1">
    <location>
        <begin position="45"/>
        <end position="113"/>
    </location>
</feature>
<feature type="region of interest" description="Disordered" evidence="1">
    <location>
        <begin position="439"/>
        <end position="471"/>
    </location>
</feature>
<dbReference type="AlphaFoldDB" id="A0ABD3R5G0"/>
<reference evidence="2 3" key="1">
    <citation type="submission" date="2024-10" db="EMBL/GenBank/DDBJ databases">
        <title>Updated reference genomes for cyclostephanoid diatoms.</title>
        <authorList>
            <person name="Roberts W.R."/>
            <person name="Alverson A.J."/>
        </authorList>
    </citation>
    <scope>NUCLEOTIDE SEQUENCE [LARGE SCALE GENOMIC DNA]</scope>
    <source>
        <strain evidence="2 3">AJA228-03</strain>
    </source>
</reference>
<dbReference type="EMBL" id="JALLPB020000542">
    <property type="protein sequence ID" value="KAL3808145.1"/>
    <property type="molecule type" value="Genomic_DNA"/>
</dbReference>
<protein>
    <submittedName>
        <fullName evidence="2">Uncharacterized protein</fullName>
    </submittedName>
</protein>
<comment type="caution">
    <text evidence="2">The sequence shown here is derived from an EMBL/GenBank/DDBJ whole genome shotgun (WGS) entry which is preliminary data.</text>
</comment>
<dbReference type="Proteomes" id="UP001530377">
    <property type="component" value="Unassembled WGS sequence"/>
</dbReference>
<evidence type="ECO:0000313" key="2">
    <source>
        <dbReference type="EMBL" id="KAL3808145.1"/>
    </source>
</evidence>
<organism evidence="2 3">
    <name type="scientific">Cyclostephanos tholiformis</name>
    <dbReference type="NCBI Taxonomy" id="382380"/>
    <lineage>
        <taxon>Eukaryota</taxon>
        <taxon>Sar</taxon>
        <taxon>Stramenopiles</taxon>
        <taxon>Ochrophyta</taxon>
        <taxon>Bacillariophyta</taxon>
        <taxon>Coscinodiscophyceae</taxon>
        <taxon>Thalassiosirophycidae</taxon>
        <taxon>Stephanodiscales</taxon>
        <taxon>Stephanodiscaceae</taxon>
        <taxon>Cyclostephanos</taxon>
    </lineage>
</organism>
<evidence type="ECO:0000313" key="3">
    <source>
        <dbReference type="Proteomes" id="UP001530377"/>
    </source>
</evidence>
<gene>
    <name evidence="2" type="ORF">ACHAXA_000429</name>
</gene>
<name>A0ABD3R5G0_9STRA</name>
<sequence length="546" mass="58758">MRPYKPAPKNASANRIRERYLNQLGLQRKGVPLVAPHLPSNHVVDISGLPSLPEDRATTDHGMESHDFSISKRTRDPSTTPGSADEISCEEYDDNQSDCGSARQTTLSASPNQATRAGNSLLHMALAYPTAVLKAPPDGKSTPPPSPLSRPMHWRNTLSQSACVLLDMAEYHHVNNDHDSVSSVGTSTTAESTAMISRDWGAYPPTTSAGVSISTQGGESPASAPGVYFHQCGHPRLALVGDSQGGNFSTSSLVHELNRFSIDSDCEASVTSNHLAEDRIMDEDDTSIDDTVVSRASVASHMSSGSAMSQRSAPRNFRGMKMKIGKNKRLMERAVAHERILRIRSDHSQKMRADVVNAQRVGNTASAALSSLVDTEPSEPIDAPCGLSSCQASIPLVYLNHSGHNQVQAFVDAGRTPTASNCSDVRSSLRRLRELESSPFPEGVHRSSSTEVKPSPLWSHPRLASGIPTPPPPKIVLQNSLHEATPDSMPVIPCLATSVTRSGEDFRTSSLQHTNHQATTEDVMEVAMALSSLSSGMRFGCVPRIR</sequence>
<proteinExistence type="predicted"/>